<reference evidence="2 3" key="1">
    <citation type="submission" date="2023-07" db="EMBL/GenBank/DDBJ databases">
        <title>Genomic Encyclopedia of Type Strains, Phase IV (KMG-IV): sequencing the most valuable type-strain genomes for metagenomic binning, comparative biology and taxonomic classification.</title>
        <authorList>
            <person name="Goeker M."/>
        </authorList>
    </citation>
    <scope>NUCLEOTIDE SEQUENCE [LARGE SCALE GENOMIC DNA]</scope>
    <source>
        <strain evidence="2 3">B1-1</strain>
    </source>
</reference>
<feature type="domain" description="NADPH-dependent FMN reductase-like" evidence="1">
    <location>
        <begin position="4"/>
        <end position="150"/>
    </location>
</feature>
<name>A0ABU0M7S0_9HYPH</name>
<dbReference type="SUPFAM" id="SSF52218">
    <property type="entry name" value="Flavoproteins"/>
    <property type="match status" value="1"/>
</dbReference>
<protein>
    <submittedName>
        <fullName evidence="2">NAD(P)H-dependent FMN reductase</fullName>
    </submittedName>
</protein>
<organism evidence="2 3">
    <name type="scientific">Kaistia geumhonensis</name>
    <dbReference type="NCBI Taxonomy" id="410839"/>
    <lineage>
        <taxon>Bacteria</taxon>
        <taxon>Pseudomonadati</taxon>
        <taxon>Pseudomonadota</taxon>
        <taxon>Alphaproteobacteria</taxon>
        <taxon>Hyphomicrobiales</taxon>
        <taxon>Kaistiaceae</taxon>
        <taxon>Kaistia</taxon>
    </lineage>
</organism>
<dbReference type="Gene3D" id="3.40.50.360">
    <property type="match status" value="1"/>
</dbReference>
<gene>
    <name evidence="2" type="ORF">QO015_002590</name>
</gene>
<accession>A0ABU0M7S0</accession>
<dbReference type="EMBL" id="JAUSWJ010000001">
    <property type="protein sequence ID" value="MDQ0516977.1"/>
    <property type="molecule type" value="Genomic_DNA"/>
</dbReference>
<dbReference type="RefSeq" id="WP_266278914.1">
    <property type="nucleotide sequence ID" value="NZ_JAPKNF010000001.1"/>
</dbReference>
<keyword evidence="3" id="KW-1185">Reference proteome</keyword>
<comment type="caution">
    <text evidence="2">The sequence shown here is derived from an EMBL/GenBank/DDBJ whole genome shotgun (WGS) entry which is preliminary data.</text>
</comment>
<dbReference type="Pfam" id="PF03358">
    <property type="entry name" value="FMN_red"/>
    <property type="match status" value="1"/>
</dbReference>
<dbReference type="InterPro" id="IPR029039">
    <property type="entry name" value="Flavoprotein-like_sf"/>
</dbReference>
<evidence type="ECO:0000259" key="1">
    <source>
        <dbReference type="Pfam" id="PF03358"/>
    </source>
</evidence>
<proteinExistence type="predicted"/>
<sequence>MAPPRILLLAGSTAPASPASRLAAAFAREIVFLDAEATLLSLADYSMPLRDADGTASVPDAAAKLGGMLRAHSAVFIATPSLFGGMPALLCNALEWLAAVHGRPKNGAPLFALAAASDDETGALSALGDLERFVARGFSATLVGGGLAIGRAGLAFDAKGRLDDPQLSARLQALARETVFAARRLVPDS</sequence>
<dbReference type="InterPro" id="IPR005025">
    <property type="entry name" value="FMN_Rdtase-like_dom"/>
</dbReference>
<evidence type="ECO:0000313" key="2">
    <source>
        <dbReference type="EMBL" id="MDQ0516977.1"/>
    </source>
</evidence>
<evidence type="ECO:0000313" key="3">
    <source>
        <dbReference type="Proteomes" id="UP001223743"/>
    </source>
</evidence>
<dbReference type="Proteomes" id="UP001223743">
    <property type="component" value="Unassembled WGS sequence"/>
</dbReference>